<proteinExistence type="predicted"/>
<protein>
    <submittedName>
        <fullName evidence="5">Inhibitor of cysteine peptidase</fullName>
    </submittedName>
</protein>
<keyword evidence="6" id="KW-1185">Reference proteome</keyword>
<sequence>MKRSPYVLIPAALLALSACASKPSDTVTLDQDKTQSCAPLVLQKGQTLILTLPSNPTTGFRWTLSEDASPQLRNLGPEVYTNPEEEGLIGAEGTSTWRFRAAEVGRAHLKLAYQRPWETAEPASQSVDCALEVR</sequence>
<dbReference type="PANTHER" id="PTHR36530">
    <property type="entry name" value="INHIBITOR OF CYSTEINE PEPTIDASE"/>
    <property type="match status" value="1"/>
</dbReference>
<keyword evidence="3" id="KW-0732">Signal</keyword>
<evidence type="ECO:0000259" key="4">
    <source>
        <dbReference type="Pfam" id="PF09394"/>
    </source>
</evidence>
<dbReference type="InterPro" id="IPR018990">
    <property type="entry name" value="Prot_inh_I42_chagasin"/>
</dbReference>
<evidence type="ECO:0000256" key="3">
    <source>
        <dbReference type="SAM" id="SignalP"/>
    </source>
</evidence>
<evidence type="ECO:0000256" key="1">
    <source>
        <dbReference type="ARBA" id="ARBA00022690"/>
    </source>
</evidence>
<dbReference type="PROSITE" id="PS51257">
    <property type="entry name" value="PROKAR_LIPOPROTEIN"/>
    <property type="match status" value="1"/>
</dbReference>
<evidence type="ECO:0000313" key="5">
    <source>
        <dbReference type="EMBL" id="GGJ79710.1"/>
    </source>
</evidence>
<feature type="domain" description="Proteinase inhibitor I42 chagasin" evidence="4">
    <location>
        <begin position="42"/>
        <end position="128"/>
    </location>
</feature>
<dbReference type="GO" id="GO:0004869">
    <property type="term" value="F:cysteine-type endopeptidase inhibitor activity"/>
    <property type="evidence" value="ECO:0007669"/>
    <property type="project" value="UniProtKB-KW"/>
</dbReference>
<accession>A0A917PIM2</accession>
<feature type="signal peptide" evidence="3">
    <location>
        <begin position="1"/>
        <end position="20"/>
    </location>
</feature>
<dbReference type="EMBL" id="BMPO01000001">
    <property type="protein sequence ID" value="GGJ79710.1"/>
    <property type="molecule type" value="Genomic_DNA"/>
</dbReference>
<dbReference type="SUPFAM" id="SSF141066">
    <property type="entry name" value="ICP-like"/>
    <property type="match status" value="1"/>
</dbReference>
<dbReference type="Proteomes" id="UP000635983">
    <property type="component" value="Unassembled WGS sequence"/>
</dbReference>
<dbReference type="Gene3D" id="2.60.40.2020">
    <property type="match status" value="1"/>
</dbReference>
<gene>
    <name evidence="5" type="primary">icp</name>
    <name evidence="5" type="ORF">GCM10009304_01880</name>
</gene>
<dbReference type="InterPro" id="IPR052781">
    <property type="entry name" value="Cys_protease_inhibitor_I42"/>
</dbReference>
<evidence type="ECO:0000256" key="2">
    <source>
        <dbReference type="ARBA" id="ARBA00022704"/>
    </source>
</evidence>
<dbReference type="PANTHER" id="PTHR36530:SF1">
    <property type="entry name" value="AMOEBIASIN-1"/>
    <property type="match status" value="1"/>
</dbReference>
<dbReference type="AlphaFoldDB" id="A0A917PIM2"/>
<evidence type="ECO:0000313" key="6">
    <source>
        <dbReference type="Proteomes" id="UP000635983"/>
    </source>
</evidence>
<organism evidence="5 6">
    <name type="scientific">Pseudomonas matsuisoli</name>
    <dbReference type="NCBI Taxonomy" id="1515666"/>
    <lineage>
        <taxon>Bacteria</taxon>
        <taxon>Pseudomonadati</taxon>
        <taxon>Pseudomonadota</taxon>
        <taxon>Gammaproteobacteria</taxon>
        <taxon>Pseudomonadales</taxon>
        <taxon>Pseudomonadaceae</taxon>
        <taxon>Pseudomonas</taxon>
    </lineage>
</organism>
<dbReference type="InterPro" id="IPR036331">
    <property type="entry name" value="Chagasin-like_sf"/>
</dbReference>
<comment type="caution">
    <text evidence="5">The sequence shown here is derived from an EMBL/GenBank/DDBJ whole genome shotgun (WGS) entry which is preliminary data.</text>
</comment>
<keyword evidence="1" id="KW-0646">Protease inhibitor</keyword>
<name>A0A917PIM2_9PSED</name>
<reference evidence="5" key="1">
    <citation type="journal article" date="2014" name="Int. J. Syst. Evol. Microbiol.">
        <title>Complete genome sequence of Corynebacterium casei LMG S-19264T (=DSM 44701T), isolated from a smear-ripened cheese.</title>
        <authorList>
            <consortium name="US DOE Joint Genome Institute (JGI-PGF)"/>
            <person name="Walter F."/>
            <person name="Albersmeier A."/>
            <person name="Kalinowski J."/>
            <person name="Ruckert C."/>
        </authorList>
    </citation>
    <scope>NUCLEOTIDE SEQUENCE</scope>
    <source>
        <strain evidence="5">JCM 30078</strain>
    </source>
</reference>
<dbReference type="RefSeq" id="WP_188981265.1">
    <property type="nucleotide sequence ID" value="NZ_BMPO01000001.1"/>
</dbReference>
<dbReference type="Pfam" id="PF09394">
    <property type="entry name" value="Inhibitor_I42"/>
    <property type="match status" value="1"/>
</dbReference>
<reference evidence="5" key="2">
    <citation type="submission" date="2020-09" db="EMBL/GenBank/DDBJ databases">
        <authorList>
            <person name="Sun Q."/>
            <person name="Ohkuma M."/>
        </authorList>
    </citation>
    <scope>NUCLEOTIDE SEQUENCE</scope>
    <source>
        <strain evidence="5">JCM 30078</strain>
    </source>
</reference>
<keyword evidence="2" id="KW-0789">Thiol protease inhibitor</keyword>
<feature type="chain" id="PRO_5036903963" evidence="3">
    <location>
        <begin position="21"/>
        <end position="134"/>
    </location>
</feature>